<name>A0AA35ZQ99_LACSI</name>
<proteinExistence type="predicted"/>
<evidence type="ECO:0000256" key="1">
    <source>
        <dbReference type="ARBA" id="ARBA00022723"/>
    </source>
</evidence>
<feature type="domain" description="RanBP2-type" evidence="5">
    <location>
        <begin position="383"/>
        <end position="412"/>
    </location>
</feature>
<dbReference type="PROSITE" id="PS01358">
    <property type="entry name" value="ZF_RANBP2_1"/>
    <property type="match status" value="3"/>
</dbReference>
<dbReference type="EMBL" id="OX465084">
    <property type="protein sequence ID" value="CAI9296388.1"/>
    <property type="molecule type" value="Genomic_DNA"/>
</dbReference>
<evidence type="ECO:0000256" key="2">
    <source>
        <dbReference type="ARBA" id="ARBA00022771"/>
    </source>
</evidence>
<dbReference type="InterPro" id="IPR001876">
    <property type="entry name" value="Znf_RanBP2"/>
</dbReference>
<dbReference type="PANTHER" id="PTHR23111:SF40">
    <property type="entry name" value="RNA-BINDING PROTEIN INVOLVED IN HETEROCHROMATIN ASSEMBLY-RELATED"/>
    <property type="match status" value="1"/>
</dbReference>
<dbReference type="AlphaFoldDB" id="A0AA35ZQ99"/>
<protein>
    <recommendedName>
        <fullName evidence="5">RanBP2-type domain-containing protein</fullName>
    </recommendedName>
</protein>
<dbReference type="Proteomes" id="UP001177003">
    <property type="component" value="Chromosome 8"/>
</dbReference>
<gene>
    <name evidence="6" type="ORF">LSALG_LOCUS35261</name>
</gene>
<dbReference type="GO" id="GO:0005737">
    <property type="term" value="C:cytoplasm"/>
    <property type="evidence" value="ECO:0007669"/>
    <property type="project" value="TreeGrafter"/>
</dbReference>
<reference evidence="6" key="1">
    <citation type="submission" date="2023-04" db="EMBL/GenBank/DDBJ databases">
        <authorList>
            <person name="Vijverberg K."/>
            <person name="Xiong W."/>
            <person name="Schranz E."/>
        </authorList>
    </citation>
    <scope>NUCLEOTIDE SEQUENCE</scope>
</reference>
<dbReference type="InterPro" id="IPR036443">
    <property type="entry name" value="Znf_RanBP2_sf"/>
</dbReference>
<dbReference type="PROSITE" id="PS50199">
    <property type="entry name" value="ZF_RANBP2_2"/>
    <property type="match status" value="4"/>
</dbReference>
<keyword evidence="7" id="KW-1185">Reference proteome</keyword>
<keyword evidence="2 4" id="KW-0863">Zinc-finger</keyword>
<dbReference type="Pfam" id="PF00641">
    <property type="entry name" value="Zn_ribbon_RanBP"/>
    <property type="match status" value="2"/>
</dbReference>
<sequence length="458" mass="52129">MAAAATRFFSLFESNATATAAAANLYPFRAIRFPTKLFSSPTLRFRRYSSSPASVIDNDTTTTAAIGETVGDFHQHPWPEWVTFVDRLKAKGYFKKESGNDVAVYKDMSVLKEACLSFGRDRFDLFKSLSMQDIQTLVEKGCPNINRKTVNSGKRLRAHLQLDEGDVCGVCILRGSCDRAYLILKDIESGARTVDIVRILLNYALDPIIDSNMKPLGAEVIEASARKLLLELTELSDTAIDHEAQKPPAIVARKAQNFDFKERDSSRNVEMKRGDWMCPKCNFLNFSRNKKCRECNEDGPLKPGLDEVEMKKGDWNCPQCNFMNFSRNIRCLKCKTEGPKRVGIDDVEMKKGDWNCPQCQFMNFASNTKCLRCREQRPKRQLNSGEWECPSCDFFNYAGNVVCRKCSDVEKTFLILLLLEGIKLLQVCTNFDQVTSECHNPYEMRFTNRPKHKHKISA</sequence>
<evidence type="ECO:0000256" key="4">
    <source>
        <dbReference type="PROSITE-ProRule" id="PRU00322"/>
    </source>
</evidence>
<evidence type="ECO:0000313" key="7">
    <source>
        <dbReference type="Proteomes" id="UP001177003"/>
    </source>
</evidence>
<dbReference type="PANTHER" id="PTHR23111">
    <property type="entry name" value="ZINC FINGER PROTEIN"/>
    <property type="match status" value="1"/>
</dbReference>
<feature type="domain" description="RanBP2-type" evidence="5">
    <location>
        <begin position="350"/>
        <end position="379"/>
    </location>
</feature>
<dbReference type="GO" id="GO:0008270">
    <property type="term" value="F:zinc ion binding"/>
    <property type="evidence" value="ECO:0007669"/>
    <property type="project" value="UniProtKB-KW"/>
</dbReference>
<dbReference type="GO" id="GO:0003729">
    <property type="term" value="F:mRNA binding"/>
    <property type="evidence" value="ECO:0007669"/>
    <property type="project" value="TreeGrafter"/>
</dbReference>
<accession>A0AA35ZQ99</accession>
<feature type="domain" description="RanBP2-type" evidence="5">
    <location>
        <begin position="272"/>
        <end position="301"/>
    </location>
</feature>
<organism evidence="6 7">
    <name type="scientific">Lactuca saligna</name>
    <name type="common">Willowleaf lettuce</name>
    <dbReference type="NCBI Taxonomy" id="75948"/>
    <lineage>
        <taxon>Eukaryota</taxon>
        <taxon>Viridiplantae</taxon>
        <taxon>Streptophyta</taxon>
        <taxon>Embryophyta</taxon>
        <taxon>Tracheophyta</taxon>
        <taxon>Spermatophyta</taxon>
        <taxon>Magnoliopsida</taxon>
        <taxon>eudicotyledons</taxon>
        <taxon>Gunneridae</taxon>
        <taxon>Pentapetalae</taxon>
        <taxon>asterids</taxon>
        <taxon>campanulids</taxon>
        <taxon>Asterales</taxon>
        <taxon>Asteraceae</taxon>
        <taxon>Cichorioideae</taxon>
        <taxon>Cichorieae</taxon>
        <taxon>Lactucinae</taxon>
        <taxon>Lactuca</taxon>
    </lineage>
</organism>
<dbReference type="Gene3D" id="4.10.1060.10">
    <property type="entry name" value="Zinc finger, RanBP2-type"/>
    <property type="match status" value="4"/>
</dbReference>
<dbReference type="SMART" id="SM00547">
    <property type="entry name" value="ZnF_RBZ"/>
    <property type="match status" value="4"/>
</dbReference>
<keyword evidence="3" id="KW-0862">Zinc</keyword>
<evidence type="ECO:0000259" key="5">
    <source>
        <dbReference type="PROSITE" id="PS50199"/>
    </source>
</evidence>
<evidence type="ECO:0000256" key="3">
    <source>
        <dbReference type="ARBA" id="ARBA00022833"/>
    </source>
</evidence>
<keyword evidence="1" id="KW-0479">Metal-binding</keyword>
<dbReference type="SUPFAM" id="SSF90209">
    <property type="entry name" value="Ran binding protein zinc finger-like"/>
    <property type="match status" value="3"/>
</dbReference>
<evidence type="ECO:0000313" key="6">
    <source>
        <dbReference type="EMBL" id="CAI9296388.1"/>
    </source>
</evidence>
<feature type="domain" description="RanBP2-type" evidence="5">
    <location>
        <begin position="311"/>
        <end position="340"/>
    </location>
</feature>